<dbReference type="eggNOG" id="ENOG502RRBI">
    <property type="taxonomic scope" value="Eukaryota"/>
</dbReference>
<dbReference type="GO" id="GO:0004672">
    <property type="term" value="F:protein kinase activity"/>
    <property type="evidence" value="ECO:0007669"/>
    <property type="project" value="InterPro"/>
</dbReference>
<dbReference type="Proteomes" id="UP000266841">
    <property type="component" value="Unassembled WGS sequence"/>
</dbReference>
<dbReference type="InterPro" id="IPR011009">
    <property type="entry name" value="Kinase-like_dom_sf"/>
</dbReference>
<feature type="domain" description="Protein kinase" evidence="2">
    <location>
        <begin position="240"/>
        <end position="665"/>
    </location>
</feature>
<protein>
    <recommendedName>
        <fullName evidence="2">Protein kinase domain-containing protein</fullName>
    </recommendedName>
</protein>
<keyword evidence="4" id="KW-1185">Reference proteome</keyword>
<feature type="compositionally biased region" description="Low complexity" evidence="1">
    <location>
        <begin position="59"/>
        <end position="78"/>
    </location>
</feature>
<evidence type="ECO:0000313" key="4">
    <source>
        <dbReference type="Proteomes" id="UP000266841"/>
    </source>
</evidence>
<reference evidence="3 4" key="1">
    <citation type="journal article" date="2012" name="Genome Biol.">
        <title>Genome and low-iron response of an oceanic diatom adapted to chronic iron limitation.</title>
        <authorList>
            <person name="Lommer M."/>
            <person name="Specht M."/>
            <person name="Roy A.S."/>
            <person name="Kraemer L."/>
            <person name="Andreson R."/>
            <person name="Gutowska M.A."/>
            <person name="Wolf J."/>
            <person name="Bergner S.V."/>
            <person name="Schilhabel M.B."/>
            <person name="Klostermeier U.C."/>
            <person name="Beiko R.G."/>
            <person name="Rosenstiel P."/>
            <person name="Hippler M."/>
            <person name="Laroche J."/>
        </authorList>
    </citation>
    <scope>NUCLEOTIDE SEQUENCE [LARGE SCALE GENOMIC DNA]</scope>
    <source>
        <strain evidence="3 4">CCMP1005</strain>
    </source>
</reference>
<dbReference type="GO" id="GO:0005524">
    <property type="term" value="F:ATP binding"/>
    <property type="evidence" value="ECO:0007669"/>
    <property type="project" value="InterPro"/>
</dbReference>
<evidence type="ECO:0000256" key="1">
    <source>
        <dbReference type="SAM" id="MobiDB-lite"/>
    </source>
</evidence>
<feature type="region of interest" description="Disordered" evidence="1">
    <location>
        <begin position="216"/>
        <end position="236"/>
    </location>
</feature>
<feature type="region of interest" description="Disordered" evidence="1">
    <location>
        <begin position="59"/>
        <end position="88"/>
    </location>
</feature>
<dbReference type="AlphaFoldDB" id="K0SJM3"/>
<dbReference type="EMBL" id="AGNL01020334">
    <property type="protein sequence ID" value="EJK61171.1"/>
    <property type="molecule type" value="Genomic_DNA"/>
</dbReference>
<dbReference type="InterPro" id="IPR000719">
    <property type="entry name" value="Prot_kinase_dom"/>
</dbReference>
<organism evidence="3 4">
    <name type="scientific">Thalassiosira oceanica</name>
    <name type="common">Marine diatom</name>
    <dbReference type="NCBI Taxonomy" id="159749"/>
    <lineage>
        <taxon>Eukaryota</taxon>
        <taxon>Sar</taxon>
        <taxon>Stramenopiles</taxon>
        <taxon>Ochrophyta</taxon>
        <taxon>Bacillariophyta</taxon>
        <taxon>Coscinodiscophyceae</taxon>
        <taxon>Thalassiosirophycidae</taxon>
        <taxon>Thalassiosirales</taxon>
        <taxon>Thalassiosiraceae</taxon>
        <taxon>Thalassiosira</taxon>
    </lineage>
</organism>
<accession>K0SJM3</accession>
<proteinExistence type="predicted"/>
<dbReference type="OrthoDB" id="41213at2759"/>
<feature type="compositionally biased region" description="Acidic residues" evidence="1">
    <location>
        <begin position="143"/>
        <end position="156"/>
    </location>
</feature>
<dbReference type="PROSITE" id="PS50011">
    <property type="entry name" value="PROTEIN_KINASE_DOM"/>
    <property type="match status" value="1"/>
</dbReference>
<gene>
    <name evidence="3" type="ORF">THAOC_18384</name>
</gene>
<dbReference type="PANTHER" id="PTHR36796:SF1">
    <property type="entry name" value="PROTEIN KINASE SUPERFAMILY PROTEIN"/>
    <property type="match status" value="1"/>
</dbReference>
<evidence type="ECO:0000313" key="3">
    <source>
        <dbReference type="EMBL" id="EJK61171.1"/>
    </source>
</evidence>
<comment type="caution">
    <text evidence="3">The sequence shown here is derived from an EMBL/GenBank/DDBJ whole genome shotgun (WGS) entry which is preliminary data.</text>
</comment>
<dbReference type="SUPFAM" id="SSF56112">
    <property type="entry name" value="Protein kinase-like (PK-like)"/>
    <property type="match status" value="1"/>
</dbReference>
<evidence type="ECO:0000259" key="2">
    <source>
        <dbReference type="PROSITE" id="PS50011"/>
    </source>
</evidence>
<feature type="region of interest" description="Disordered" evidence="1">
    <location>
        <begin position="118"/>
        <end position="171"/>
    </location>
</feature>
<dbReference type="PANTHER" id="PTHR36796">
    <property type="entry name" value="PROTEIN KINASE SUPERFAMILY PROTEIN"/>
    <property type="match status" value="1"/>
</dbReference>
<sequence>WRFAGRGRSPLLEFEGTKTKEDTPTMKRLRRSAVAVSYACCASTEAFQSHFASHSRASLARSSSGRKTGSSSVGSSPDGDGDEEVFYDDFGGQSVGGSLFADDSASLEQLKAAAGDSLPDFVSADAPGESARPTESQKLASGDLDDELLPDFDDNEERNSDEFISIPLPKPDASEDLTGCSLREFSFGPDVMLSDYAGSMGFDEVTDWQYYSVDGYSGEKTPTNPNPFDPSQPVRTREKSGSVVRLFRGELGGRLAAKMRSRGLDSRVWIKEYTGEVALRLARSEKKGLGRLQSSWLQRCLEGGNRDLLRRMEDGEWVDLAQRRYVDGLTNTLTNKDDENLLSLLEMLSSRKAQFAALLGELNLNDYWDDQNPNEWYKALGTKPPQPGSVWLVFDYQGISTAATYCVPAVIQRSKLPPKRGPFGGVVEAPRLPPFNERSRYMVQGVLRGMLSAVASAHEAGIVHRSLGRNSFILSSVGQDKREATSPYAVVIPRLRVILSDWGFSATLQEAVQEKELGVRSKLFGIPAVDSYENQRSNDDRIDVAAGQFAMAEDLNALGFVYLGLLFATLANPATLSAPMPPTDDDSWQRLFSDIFNKDMGAFRDYCTNEDVWDEVVELLDREEGAGWNLLGELLLARERLGEAFTEDEERQFGSAKDLLEHPFFKVKI</sequence>
<dbReference type="OMA" id="RTNICCE"/>
<name>K0SJM3_THAOC</name>
<feature type="non-terminal residue" evidence="3">
    <location>
        <position position="1"/>
    </location>
</feature>
<dbReference type="Gene3D" id="1.10.510.10">
    <property type="entry name" value="Transferase(Phosphotransferase) domain 1"/>
    <property type="match status" value="1"/>
</dbReference>